<evidence type="ECO:0000313" key="4">
    <source>
        <dbReference type="Proteomes" id="UP001268542"/>
    </source>
</evidence>
<accession>A0ABU3Q0T5</accession>
<dbReference type="RefSeq" id="WP_315735566.1">
    <property type="nucleotide sequence ID" value="NZ_JAVYII010000010.1"/>
</dbReference>
<feature type="chain" id="PRO_5045175068" evidence="2">
    <location>
        <begin position="35"/>
        <end position="190"/>
    </location>
</feature>
<evidence type="ECO:0000256" key="2">
    <source>
        <dbReference type="SAM" id="SignalP"/>
    </source>
</evidence>
<evidence type="ECO:0000256" key="1">
    <source>
        <dbReference type="SAM" id="MobiDB-lite"/>
    </source>
</evidence>
<feature type="region of interest" description="Disordered" evidence="1">
    <location>
        <begin position="35"/>
        <end position="98"/>
    </location>
</feature>
<name>A0ABU3Q0T5_9ACTN</name>
<comment type="caution">
    <text evidence="3">The sequence shown here is derived from an EMBL/GenBank/DDBJ whole genome shotgun (WGS) entry which is preliminary data.</text>
</comment>
<dbReference type="Proteomes" id="UP001268542">
    <property type="component" value="Unassembled WGS sequence"/>
</dbReference>
<keyword evidence="4" id="KW-1185">Reference proteome</keyword>
<feature type="signal peptide" evidence="2">
    <location>
        <begin position="1"/>
        <end position="34"/>
    </location>
</feature>
<organism evidence="3 4">
    <name type="scientific">Nocardioides imazamoxiresistens</name>
    <dbReference type="NCBI Taxonomy" id="3231893"/>
    <lineage>
        <taxon>Bacteria</taxon>
        <taxon>Bacillati</taxon>
        <taxon>Actinomycetota</taxon>
        <taxon>Actinomycetes</taxon>
        <taxon>Propionibacteriales</taxon>
        <taxon>Nocardioidaceae</taxon>
        <taxon>Nocardioides</taxon>
    </lineage>
</organism>
<feature type="compositionally biased region" description="Gly residues" evidence="1">
    <location>
        <begin position="65"/>
        <end position="78"/>
    </location>
</feature>
<keyword evidence="2" id="KW-0732">Signal</keyword>
<gene>
    <name evidence="3" type="ORF">RDV89_18715</name>
</gene>
<sequence>MVATAGRVQARRFDRARRGAAAAALLAMGGAALAACSGGDDEAAPTPTVTVTETVTPDASPTSTGTGGSDEGGAGGGATSTPTTAPTDGGGGAGGALPTDAQAYAQAFVDAWQAGDRPAAEQLVRDLDDADELFDEDDLRGTPALQGCEGAAGSSYCTFVGDNYQVVVQVGNEAASAGQPGAISDVEVDD</sequence>
<protein>
    <submittedName>
        <fullName evidence="3">Uncharacterized protein</fullName>
    </submittedName>
</protein>
<dbReference type="EMBL" id="JAVYII010000010">
    <property type="protein sequence ID" value="MDT9595127.1"/>
    <property type="molecule type" value="Genomic_DNA"/>
</dbReference>
<proteinExistence type="predicted"/>
<reference evidence="3 4" key="1">
    <citation type="submission" date="2023-08" db="EMBL/GenBank/DDBJ databases">
        <title>Nocardioides seae sp. nov., a bacterium isolated from a soil.</title>
        <authorList>
            <person name="Wang X."/>
        </authorList>
    </citation>
    <scope>NUCLEOTIDE SEQUENCE [LARGE SCALE GENOMIC DNA]</scope>
    <source>
        <strain evidence="3 4">YZH12</strain>
    </source>
</reference>
<feature type="compositionally biased region" description="Low complexity" evidence="1">
    <location>
        <begin position="35"/>
        <end position="64"/>
    </location>
</feature>
<evidence type="ECO:0000313" key="3">
    <source>
        <dbReference type="EMBL" id="MDT9595127.1"/>
    </source>
</evidence>